<accession>A0A3S1ART4</accession>
<keyword evidence="3" id="KW-1185">Reference proteome</keyword>
<evidence type="ECO:0000256" key="1">
    <source>
        <dbReference type="SAM" id="MobiDB-lite"/>
    </source>
</evidence>
<reference evidence="2 3" key="1">
    <citation type="submission" date="2019-01" db="EMBL/GenBank/DDBJ databases">
        <title>A draft genome assembly of the solar-powered sea slug Elysia chlorotica.</title>
        <authorList>
            <person name="Cai H."/>
            <person name="Li Q."/>
            <person name="Fang X."/>
            <person name="Li J."/>
            <person name="Curtis N.E."/>
            <person name="Altenburger A."/>
            <person name="Shibata T."/>
            <person name="Feng M."/>
            <person name="Maeda T."/>
            <person name="Schwartz J.A."/>
            <person name="Shigenobu S."/>
            <person name="Lundholm N."/>
            <person name="Nishiyama T."/>
            <person name="Yang H."/>
            <person name="Hasebe M."/>
            <person name="Li S."/>
            <person name="Pierce S.K."/>
            <person name="Wang J."/>
        </authorList>
    </citation>
    <scope>NUCLEOTIDE SEQUENCE [LARGE SCALE GENOMIC DNA]</scope>
    <source>
        <strain evidence="2">EC2010</strain>
        <tissue evidence="2">Whole organism of an adult</tissue>
    </source>
</reference>
<feature type="region of interest" description="Disordered" evidence="1">
    <location>
        <begin position="334"/>
        <end position="354"/>
    </location>
</feature>
<evidence type="ECO:0000313" key="2">
    <source>
        <dbReference type="EMBL" id="RUS70275.1"/>
    </source>
</evidence>
<feature type="compositionally biased region" description="Polar residues" evidence="1">
    <location>
        <begin position="368"/>
        <end position="389"/>
    </location>
</feature>
<dbReference type="OrthoDB" id="10567893at2759"/>
<proteinExistence type="predicted"/>
<dbReference type="SUPFAM" id="SSF50789">
    <property type="entry name" value="Herpes virus serine proteinase, assemblin"/>
    <property type="match status" value="1"/>
</dbReference>
<name>A0A3S1ART4_ELYCH</name>
<gene>
    <name evidence="2" type="ORF">EGW08_021952</name>
</gene>
<comment type="caution">
    <text evidence="2">The sequence shown here is derived from an EMBL/GenBank/DDBJ whole genome shotgun (WGS) entry which is preliminary data.</text>
</comment>
<dbReference type="AlphaFoldDB" id="A0A3S1ART4"/>
<sequence length="416" mass="46856">MNAKGYVIRFCTNTSCPHDRSSVGQCPNPQVDKFYVDPDGIIEPLDGVPLVIAHDDAHIVGYCKEEQISDEGHLVTCVINDEFLVETMRRRFREYIKRYNRNIGDVGVLWKKMISSFSLSHEPRTGRVKHISLVDTPGRVGTAIKYSPDPSIVLIKRPENEFIADVLSAHTAHATNSWDRNDYLCRNTRHSFEPTDIGFICAERNMGDFDGLDGTIIDRVVDRLFSQFNQSSSNKGRQRKRPRFNGETEGAGRVSAEKDYAAGSDGQRLNKFARRDDEYDDDDGGRDATNGRTAARQDDAHTQSDAFEIMKELKKLNGTIDQIKQQQEIQQQKLEEAEKRNEEKEKDKQRATAEEVLRTLPIDRNASVEASRSTNTANRMGLAGSSSSGCIKEATTYNMTKDQLSNLVNILCPTNL</sequence>
<dbReference type="Proteomes" id="UP000271974">
    <property type="component" value="Unassembled WGS sequence"/>
</dbReference>
<protein>
    <submittedName>
        <fullName evidence="2">Uncharacterized protein</fullName>
    </submittedName>
</protein>
<organism evidence="2 3">
    <name type="scientific">Elysia chlorotica</name>
    <name type="common">Eastern emerald elysia</name>
    <name type="synonym">Sea slug</name>
    <dbReference type="NCBI Taxonomy" id="188477"/>
    <lineage>
        <taxon>Eukaryota</taxon>
        <taxon>Metazoa</taxon>
        <taxon>Spiralia</taxon>
        <taxon>Lophotrochozoa</taxon>
        <taxon>Mollusca</taxon>
        <taxon>Gastropoda</taxon>
        <taxon>Heterobranchia</taxon>
        <taxon>Euthyneura</taxon>
        <taxon>Panpulmonata</taxon>
        <taxon>Sacoglossa</taxon>
        <taxon>Placobranchoidea</taxon>
        <taxon>Plakobranchidae</taxon>
        <taxon>Elysia</taxon>
    </lineage>
</organism>
<dbReference type="EMBL" id="RQTK01001446">
    <property type="protein sequence ID" value="RUS70275.1"/>
    <property type="molecule type" value="Genomic_DNA"/>
</dbReference>
<feature type="region of interest" description="Disordered" evidence="1">
    <location>
        <begin position="367"/>
        <end position="389"/>
    </location>
</feature>
<evidence type="ECO:0000313" key="3">
    <source>
        <dbReference type="Proteomes" id="UP000271974"/>
    </source>
</evidence>
<feature type="region of interest" description="Disordered" evidence="1">
    <location>
        <begin position="230"/>
        <end position="303"/>
    </location>
</feature>